<sequence>MSMLSSGCLFLAFVGLCGHSVIQTQYDGEIWLVSTICASPVPHSEPKTFNTQYISGGNVDISNGLAGAGGRSCPQFGATAAW</sequence>
<evidence type="ECO:0008006" key="4">
    <source>
        <dbReference type="Google" id="ProtNLM"/>
    </source>
</evidence>
<organism evidence="2 3">
    <name type="scientific">Verticillium longisporum</name>
    <name type="common">Verticillium dahliae var. longisporum</name>
    <dbReference type="NCBI Taxonomy" id="100787"/>
    <lineage>
        <taxon>Eukaryota</taxon>
        <taxon>Fungi</taxon>
        <taxon>Dikarya</taxon>
        <taxon>Ascomycota</taxon>
        <taxon>Pezizomycotina</taxon>
        <taxon>Sordariomycetes</taxon>
        <taxon>Hypocreomycetidae</taxon>
        <taxon>Glomerellales</taxon>
        <taxon>Plectosphaerellaceae</taxon>
        <taxon>Verticillium</taxon>
    </lineage>
</organism>
<reference evidence="3" key="1">
    <citation type="submission" date="2015-05" db="EMBL/GenBank/DDBJ databases">
        <authorList>
            <person name="Fogelqvist Johan"/>
        </authorList>
    </citation>
    <scope>NUCLEOTIDE SEQUENCE [LARGE SCALE GENOMIC DNA]</scope>
</reference>
<dbReference type="EMBL" id="CVQI01034262">
    <property type="protein sequence ID" value="CRK44717.1"/>
    <property type="molecule type" value="Genomic_DNA"/>
</dbReference>
<dbReference type="Proteomes" id="UP000045706">
    <property type="component" value="Unassembled WGS sequence"/>
</dbReference>
<name>A0A0G4NDY6_VERLO</name>
<evidence type="ECO:0000313" key="3">
    <source>
        <dbReference type="Proteomes" id="UP000045706"/>
    </source>
</evidence>
<accession>A0A0G4NDY6</accession>
<protein>
    <recommendedName>
        <fullName evidence="4">Secreted protein</fullName>
    </recommendedName>
</protein>
<evidence type="ECO:0000313" key="2">
    <source>
        <dbReference type="EMBL" id="CRK44717.1"/>
    </source>
</evidence>
<gene>
    <name evidence="2" type="ORF">BN1723_016386</name>
</gene>
<proteinExistence type="predicted"/>
<feature type="signal peptide" evidence="1">
    <location>
        <begin position="1"/>
        <end position="19"/>
    </location>
</feature>
<evidence type="ECO:0000256" key="1">
    <source>
        <dbReference type="SAM" id="SignalP"/>
    </source>
</evidence>
<keyword evidence="1" id="KW-0732">Signal</keyword>
<feature type="chain" id="PRO_5002567842" description="Secreted protein" evidence="1">
    <location>
        <begin position="20"/>
        <end position="82"/>
    </location>
</feature>
<dbReference type="AlphaFoldDB" id="A0A0G4NDY6"/>